<gene>
    <name evidence="1" type="ORF">GOBAR_AA05040</name>
</gene>
<dbReference type="Proteomes" id="UP000239757">
    <property type="component" value="Unassembled WGS sequence"/>
</dbReference>
<sequence>MVWGWPTGVSAGNGLRGTGCAARTVSASRECPTRLAFSGKQAGELDSLGGSGTNGKTALGVFETARSDTSVYVAWPRRGYNARTTPSVRRSVISGDYAEVGVVLWRGKLKGQDDSSVQRYLRVRHRKIVHSRVNPGEVYTRDFKRRGNRLQQIFTWG</sequence>
<proteinExistence type="predicted"/>
<reference evidence="1 2" key="1">
    <citation type="submission" date="2015-01" db="EMBL/GenBank/DDBJ databases">
        <title>Genome of allotetraploid Gossypium barbadense reveals genomic plasticity and fiber elongation in cotton evolution.</title>
        <authorList>
            <person name="Chen X."/>
            <person name="Liu X."/>
            <person name="Zhao B."/>
            <person name="Zheng H."/>
            <person name="Hu Y."/>
            <person name="Lu G."/>
            <person name="Yang C."/>
            <person name="Chen J."/>
            <person name="Shan C."/>
            <person name="Zhang L."/>
            <person name="Zhou Y."/>
            <person name="Wang L."/>
            <person name="Guo W."/>
            <person name="Bai Y."/>
            <person name="Ruan J."/>
            <person name="Shangguan X."/>
            <person name="Mao Y."/>
            <person name="Jiang J."/>
            <person name="Zhu Y."/>
            <person name="Lei J."/>
            <person name="Kang H."/>
            <person name="Chen S."/>
            <person name="He X."/>
            <person name="Wang R."/>
            <person name="Wang Y."/>
            <person name="Chen J."/>
            <person name="Wang L."/>
            <person name="Yu S."/>
            <person name="Wang B."/>
            <person name="Wei J."/>
            <person name="Song S."/>
            <person name="Lu X."/>
            <person name="Gao Z."/>
            <person name="Gu W."/>
            <person name="Deng X."/>
            <person name="Ma D."/>
            <person name="Wang S."/>
            <person name="Liang W."/>
            <person name="Fang L."/>
            <person name="Cai C."/>
            <person name="Zhu X."/>
            <person name="Zhou B."/>
            <person name="Zhang Y."/>
            <person name="Chen Z."/>
            <person name="Xu S."/>
            <person name="Zhu R."/>
            <person name="Wang S."/>
            <person name="Zhang T."/>
            <person name="Zhao G."/>
        </authorList>
    </citation>
    <scope>NUCLEOTIDE SEQUENCE [LARGE SCALE GENOMIC DNA]</scope>
    <source>
        <strain evidence="2">cv. Xinhai21</strain>
        <tissue evidence="1">Leaf</tissue>
    </source>
</reference>
<protein>
    <submittedName>
        <fullName evidence="1">Uncharacterized protein</fullName>
    </submittedName>
</protein>
<dbReference type="EMBL" id="KZ663140">
    <property type="protein sequence ID" value="PPS15538.1"/>
    <property type="molecule type" value="Genomic_DNA"/>
</dbReference>
<accession>A0A2P5YJ08</accession>
<evidence type="ECO:0000313" key="2">
    <source>
        <dbReference type="Proteomes" id="UP000239757"/>
    </source>
</evidence>
<organism evidence="1 2">
    <name type="scientific">Gossypium barbadense</name>
    <name type="common">Sea Island cotton</name>
    <name type="synonym">Hibiscus barbadensis</name>
    <dbReference type="NCBI Taxonomy" id="3634"/>
    <lineage>
        <taxon>Eukaryota</taxon>
        <taxon>Viridiplantae</taxon>
        <taxon>Streptophyta</taxon>
        <taxon>Embryophyta</taxon>
        <taxon>Tracheophyta</taxon>
        <taxon>Spermatophyta</taxon>
        <taxon>Magnoliopsida</taxon>
        <taxon>eudicotyledons</taxon>
        <taxon>Gunneridae</taxon>
        <taxon>Pentapetalae</taxon>
        <taxon>rosids</taxon>
        <taxon>malvids</taxon>
        <taxon>Malvales</taxon>
        <taxon>Malvaceae</taxon>
        <taxon>Malvoideae</taxon>
        <taxon>Gossypium</taxon>
    </lineage>
</organism>
<name>A0A2P5YJ08_GOSBA</name>
<evidence type="ECO:0000313" key="1">
    <source>
        <dbReference type="EMBL" id="PPS15538.1"/>
    </source>
</evidence>
<dbReference type="AlphaFoldDB" id="A0A2P5YJ08"/>